<dbReference type="PANTHER" id="PTHR47150:SF7">
    <property type="entry name" value="NUCLEASE"/>
    <property type="match status" value="1"/>
</dbReference>
<dbReference type="AlphaFoldDB" id="A0A6A1VKW8"/>
<gene>
    <name evidence="1" type="ORF">CJ030_MR5G010493</name>
</gene>
<evidence type="ECO:0000313" key="1">
    <source>
        <dbReference type="EMBL" id="KAB1213562.1"/>
    </source>
</evidence>
<dbReference type="InterPro" id="IPR006912">
    <property type="entry name" value="Harbinger_derived_prot"/>
</dbReference>
<keyword evidence="2" id="KW-1185">Reference proteome</keyword>
<dbReference type="Proteomes" id="UP000516437">
    <property type="component" value="Chromosome 5"/>
</dbReference>
<accession>A0A6A1VKW8</accession>
<proteinExistence type="predicted"/>
<dbReference type="PANTHER" id="PTHR47150">
    <property type="entry name" value="OS12G0169200 PROTEIN"/>
    <property type="match status" value="1"/>
</dbReference>
<evidence type="ECO:0008006" key="3">
    <source>
        <dbReference type="Google" id="ProtNLM"/>
    </source>
</evidence>
<reference evidence="1 2" key="1">
    <citation type="journal article" date="2019" name="Plant Biotechnol. J.">
        <title>The red bayberry genome and genetic basis of sex determination.</title>
        <authorList>
            <person name="Jia H.M."/>
            <person name="Jia H.J."/>
            <person name="Cai Q.L."/>
            <person name="Wang Y."/>
            <person name="Zhao H.B."/>
            <person name="Yang W.F."/>
            <person name="Wang G.Y."/>
            <person name="Li Y.H."/>
            <person name="Zhan D.L."/>
            <person name="Shen Y.T."/>
            <person name="Niu Q.F."/>
            <person name="Chang L."/>
            <person name="Qiu J."/>
            <person name="Zhao L."/>
            <person name="Xie H.B."/>
            <person name="Fu W.Y."/>
            <person name="Jin J."/>
            <person name="Li X.W."/>
            <person name="Jiao Y."/>
            <person name="Zhou C.C."/>
            <person name="Tu T."/>
            <person name="Chai C.Y."/>
            <person name="Gao J.L."/>
            <person name="Fan L.J."/>
            <person name="van de Weg E."/>
            <person name="Wang J.Y."/>
            <person name="Gao Z.S."/>
        </authorList>
    </citation>
    <scope>NUCLEOTIDE SEQUENCE [LARGE SCALE GENOMIC DNA]</scope>
    <source>
        <tissue evidence="1">Leaves</tissue>
    </source>
</reference>
<comment type="caution">
    <text evidence="1">The sequence shown here is derived from an EMBL/GenBank/DDBJ whole genome shotgun (WGS) entry which is preliminary data.</text>
</comment>
<sequence>MGYYLADGIYPQWSTFVKTISAPIGAKKKYFAAAQESTMKDVECAFGVLQARFAIVRQPARFFKVPDLKDTMKACIILHNMIIEDERDEQDTLDFEYEQGNANPPEPASHDEADMLATFIHNHLHIRDKETHSQLQLDLIKHLWQLNGQS</sequence>
<protein>
    <recommendedName>
        <fullName evidence="3">DDE Tnp4 domain-containing protein</fullName>
    </recommendedName>
</protein>
<organism evidence="1 2">
    <name type="scientific">Morella rubra</name>
    <name type="common">Chinese bayberry</name>
    <dbReference type="NCBI Taxonomy" id="262757"/>
    <lineage>
        <taxon>Eukaryota</taxon>
        <taxon>Viridiplantae</taxon>
        <taxon>Streptophyta</taxon>
        <taxon>Embryophyta</taxon>
        <taxon>Tracheophyta</taxon>
        <taxon>Spermatophyta</taxon>
        <taxon>Magnoliopsida</taxon>
        <taxon>eudicotyledons</taxon>
        <taxon>Gunneridae</taxon>
        <taxon>Pentapetalae</taxon>
        <taxon>rosids</taxon>
        <taxon>fabids</taxon>
        <taxon>Fagales</taxon>
        <taxon>Myricaceae</taxon>
        <taxon>Morella</taxon>
    </lineage>
</organism>
<evidence type="ECO:0000313" key="2">
    <source>
        <dbReference type="Proteomes" id="UP000516437"/>
    </source>
</evidence>
<dbReference type="EMBL" id="RXIC02000023">
    <property type="protein sequence ID" value="KAB1213562.1"/>
    <property type="molecule type" value="Genomic_DNA"/>
</dbReference>
<dbReference type="Pfam" id="PF04827">
    <property type="entry name" value="Plant_tran"/>
    <property type="match status" value="1"/>
</dbReference>
<name>A0A6A1VKW8_9ROSI</name>
<dbReference type="OrthoDB" id="2507073at2759"/>